<proteinExistence type="predicted"/>
<dbReference type="Pfam" id="PF02469">
    <property type="entry name" value="Fasciclin"/>
    <property type="match status" value="1"/>
</dbReference>
<evidence type="ECO:0000313" key="3">
    <source>
        <dbReference type="Proteomes" id="UP000054047"/>
    </source>
</evidence>
<name>A0A0C2FMJ0_9BILA</name>
<reference evidence="2 3" key="1">
    <citation type="submission" date="2013-12" db="EMBL/GenBank/DDBJ databases">
        <title>Draft genome of the parsitic nematode Ancylostoma duodenale.</title>
        <authorList>
            <person name="Mitreva M."/>
        </authorList>
    </citation>
    <scope>NUCLEOTIDE SEQUENCE [LARGE SCALE GENOMIC DNA]</scope>
    <source>
        <strain evidence="2 3">Zhejiang</strain>
    </source>
</reference>
<gene>
    <name evidence="2" type="ORF">ANCDUO_23863</name>
</gene>
<dbReference type="InterPro" id="IPR036378">
    <property type="entry name" value="FAS1_dom_sf"/>
</dbReference>
<evidence type="ECO:0000259" key="1">
    <source>
        <dbReference type="PROSITE" id="PS50213"/>
    </source>
</evidence>
<keyword evidence="3" id="KW-1185">Reference proteome</keyword>
<dbReference type="OrthoDB" id="286301at2759"/>
<dbReference type="Gene3D" id="2.30.180.10">
    <property type="entry name" value="FAS1 domain"/>
    <property type="match status" value="1"/>
</dbReference>
<sequence>MLCEISVLSEDLRALLSSNESFTVFAPSDKVLSSLSDSLIKDIKERRGCAADFAKSHVVSGSYCSSQLFYRRLNALTGSQIDARTQVDS</sequence>
<feature type="domain" description="FAS1" evidence="1">
    <location>
        <begin position="1"/>
        <end position="89"/>
    </location>
</feature>
<dbReference type="AlphaFoldDB" id="A0A0C2FMJ0"/>
<dbReference type="Proteomes" id="UP000054047">
    <property type="component" value="Unassembled WGS sequence"/>
</dbReference>
<organism evidence="2 3">
    <name type="scientific">Ancylostoma duodenale</name>
    <dbReference type="NCBI Taxonomy" id="51022"/>
    <lineage>
        <taxon>Eukaryota</taxon>
        <taxon>Metazoa</taxon>
        <taxon>Ecdysozoa</taxon>
        <taxon>Nematoda</taxon>
        <taxon>Chromadorea</taxon>
        <taxon>Rhabditida</taxon>
        <taxon>Rhabditina</taxon>
        <taxon>Rhabditomorpha</taxon>
        <taxon>Strongyloidea</taxon>
        <taxon>Ancylostomatidae</taxon>
        <taxon>Ancylostomatinae</taxon>
        <taxon>Ancylostoma</taxon>
    </lineage>
</organism>
<dbReference type="PROSITE" id="PS50213">
    <property type="entry name" value="FAS1"/>
    <property type="match status" value="1"/>
</dbReference>
<accession>A0A0C2FMJ0</accession>
<dbReference type="SUPFAM" id="SSF82153">
    <property type="entry name" value="FAS1 domain"/>
    <property type="match status" value="1"/>
</dbReference>
<protein>
    <recommendedName>
        <fullName evidence="1">FAS1 domain-containing protein</fullName>
    </recommendedName>
</protein>
<dbReference type="EMBL" id="KN770177">
    <property type="protein sequence ID" value="KIH46086.1"/>
    <property type="molecule type" value="Genomic_DNA"/>
</dbReference>
<evidence type="ECO:0000313" key="2">
    <source>
        <dbReference type="EMBL" id="KIH46086.1"/>
    </source>
</evidence>
<dbReference type="InterPro" id="IPR000782">
    <property type="entry name" value="FAS1_domain"/>
</dbReference>